<dbReference type="Pfam" id="PF00884">
    <property type="entry name" value="Sulfatase"/>
    <property type="match status" value="1"/>
</dbReference>
<dbReference type="CDD" id="cd16148">
    <property type="entry name" value="sulfatase_like"/>
    <property type="match status" value="1"/>
</dbReference>
<dbReference type="InterPro" id="IPR017850">
    <property type="entry name" value="Alkaline_phosphatase_core_sf"/>
</dbReference>
<proteinExistence type="inferred from homology"/>
<dbReference type="AlphaFoldDB" id="A0A931EY58"/>
<evidence type="ECO:0000259" key="2">
    <source>
        <dbReference type="Pfam" id="PF00884"/>
    </source>
</evidence>
<comment type="caution">
    <text evidence="3">The sequence shown here is derived from an EMBL/GenBank/DDBJ whole genome shotgun (WGS) entry which is preliminary data.</text>
</comment>
<dbReference type="PANTHER" id="PTHR42693">
    <property type="entry name" value="ARYLSULFATASE FAMILY MEMBER"/>
    <property type="match status" value="1"/>
</dbReference>
<reference evidence="3" key="1">
    <citation type="submission" date="2020-11" db="EMBL/GenBank/DDBJ databases">
        <title>Whole-genome analyses of Nonomuraea sp. K274.</title>
        <authorList>
            <person name="Veyisoglu A."/>
        </authorList>
    </citation>
    <scope>NUCLEOTIDE SEQUENCE</scope>
    <source>
        <strain evidence="3">K274</strain>
    </source>
</reference>
<dbReference type="InterPro" id="IPR050738">
    <property type="entry name" value="Sulfatase"/>
</dbReference>
<dbReference type="PANTHER" id="PTHR42693:SF33">
    <property type="entry name" value="ARYLSULFATASE"/>
    <property type="match status" value="1"/>
</dbReference>
<dbReference type="RefSeq" id="WP_195895123.1">
    <property type="nucleotide sequence ID" value="NZ_JADOGI010000023.1"/>
</dbReference>
<keyword evidence="4" id="KW-1185">Reference proteome</keyword>
<dbReference type="Gene3D" id="3.40.720.10">
    <property type="entry name" value="Alkaline Phosphatase, subunit A"/>
    <property type="match status" value="1"/>
</dbReference>
<sequence length="516" mass="58593">MTNVILILSDSLNRHHLPAYADSPIPTPNIDRLLGRGHRFDNHFVGSLPCIPARRELFTGRQEFLWRPWGSLEPYDDRFPKLLAQAGYTTAITTDHYHYWEEPGNGYLQSFQSAELIRGHEVDFWKPPAYADEDVPRWVRSTERWRPRGPRQYYANVRDFETEDDFFTAKVIQSARDWLGRNTDRRPFYLQVELFDVHEPFHVPEPYRSMFWDGPGDWQDFTLWPPYQDPDLEAAFMAQVSEAELAYIRAQYAGKVAMLDHHLGKLFDTLDEQGLWDDTAVIFTTDHGHDLGERGHFAKQYPHYDSHANIPMIMWHPDHPGTGQGVSGLTQTVDLFATILDAAGVPVPEATNSRSVLPLLRDPGASVRDAVLYGSFGQGVCYSDGDWTLFKSPEADTQLYYYSASLYRSLHLDGAVPPQGAGYFMPGVGLPQWRVPVGIRPRERASMLFNRSEDPGQTADRWDDAPAVRARVLDSLRAAMSAEGCPPEQYERLGLGTAPDLTTTETRRVIPVGGRP</sequence>
<dbReference type="Proteomes" id="UP000605361">
    <property type="component" value="Unassembled WGS sequence"/>
</dbReference>
<evidence type="ECO:0000313" key="3">
    <source>
        <dbReference type="EMBL" id="MBF8186142.1"/>
    </source>
</evidence>
<gene>
    <name evidence="3" type="ORF">ITP53_10355</name>
</gene>
<dbReference type="EMBL" id="JADOGI010000023">
    <property type="protein sequence ID" value="MBF8186142.1"/>
    <property type="molecule type" value="Genomic_DNA"/>
</dbReference>
<evidence type="ECO:0000313" key="4">
    <source>
        <dbReference type="Proteomes" id="UP000605361"/>
    </source>
</evidence>
<protein>
    <submittedName>
        <fullName evidence="3">Sulfatase</fullName>
    </submittedName>
</protein>
<dbReference type="InterPro" id="IPR000917">
    <property type="entry name" value="Sulfatase_N"/>
</dbReference>
<name>A0A931EY58_9ACTN</name>
<accession>A0A931EY58</accession>
<organism evidence="3 4">
    <name type="scientific">Nonomuraea cypriaca</name>
    <dbReference type="NCBI Taxonomy" id="1187855"/>
    <lineage>
        <taxon>Bacteria</taxon>
        <taxon>Bacillati</taxon>
        <taxon>Actinomycetota</taxon>
        <taxon>Actinomycetes</taxon>
        <taxon>Streptosporangiales</taxon>
        <taxon>Streptosporangiaceae</taxon>
        <taxon>Nonomuraea</taxon>
    </lineage>
</organism>
<comment type="similarity">
    <text evidence="1">Belongs to the sulfatase family.</text>
</comment>
<dbReference type="SUPFAM" id="SSF53649">
    <property type="entry name" value="Alkaline phosphatase-like"/>
    <property type="match status" value="1"/>
</dbReference>
<feature type="domain" description="Sulfatase N-terminal" evidence="2">
    <location>
        <begin position="3"/>
        <end position="345"/>
    </location>
</feature>
<dbReference type="GO" id="GO:0004065">
    <property type="term" value="F:arylsulfatase activity"/>
    <property type="evidence" value="ECO:0007669"/>
    <property type="project" value="TreeGrafter"/>
</dbReference>
<evidence type="ECO:0000256" key="1">
    <source>
        <dbReference type="ARBA" id="ARBA00008779"/>
    </source>
</evidence>